<gene>
    <name evidence="1" type="ORF">H5J25_00145</name>
</gene>
<evidence type="ECO:0000313" key="1">
    <source>
        <dbReference type="EMBL" id="QQV77300.1"/>
    </source>
</evidence>
<evidence type="ECO:0008006" key="3">
    <source>
        <dbReference type="Google" id="ProtNLM"/>
    </source>
</evidence>
<accession>A0A974NUS3</accession>
<dbReference type="KEGG" id="sari:H5J25_00145"/>
<keyword evidence="2" id="KW-1185">Reference proteome</keyword>
<dbReference type="Gene3D" id="3.30.70.2650">
    <property type="match status" value="1"/>
</dbReference>
<dbReference type="InterPro" id="IPR036388">
    <property type="entry name" value="WH-like_DNA-bd_sf"/>
</dbReference>
<proteinExistence type="predicted"/>
<organism evidence="1 2">
    <name type="scientific">Sphingomonas aliaeris</name>
    <dbReference type="NCBI Taxonomy" id="2759526"/>
    <lineage>
        <taxon>Bacteria</taxon>
        <taxon>Pseudomonadati</taxon>
        <taxon>Pseudomonadota</taxon>
        <taxon>Alphaproteobacteria</taxon>
        <taxon>Sphingomonadales</taxon>
        <taxon>Sphingomonadaceae</taxon>
        <taxon>Sphingomonas</taxon>
    </lineage>
</organism>
<dbReference type="Proteomes" id="UP000595894">
    <property type="component" value="Chromosome"/>
</dbReference>
<dbReference type="Gene3D" id="1.10.10.10">
    <property type="entry name" value="Winged helix-like DNA-binding domain superfamily/Winged helix DNA-binding domain"/>
    <property type="match status" value="1"/>
</dbReference>
<dbReference type="AlphaFoldDB" id="A0A974NUS3"/>
<evidence type="ECO:0000313" key="2">
    <source>
        <dbReference type="Proteomes" id="UP000595894"/>
    </source>
</evidence>
<dbReference type="PANTHER" id="PTHR30319:SF1">
    <property type="entry name" value="TRANSCRIPTIONAL REPRESSOR PAAX"/>
    <property type="match status" value="1"/>
</dbReference>
<dbReference type="EMBL" id="CP061035">
    <property type="protein sequence ID" value="QQV77300.1"/>
    <property type="molecule type" value="Genomic_DNA"/>
</dbReference>
<protein>
    <recommendedName>
        <fullName evidence="3">PaaX family transcriptional regulator</fullName>
    </recommendedName>
</protein>
<sequence length="255" mass="28144">MTPKSLALWFLSTAAPAPLRAGTLIDRARIFDIEPSAVRVALGRLVRDGLADQTERGLYSLGPKAAALHVKARKWLSVEDGVRQWDGAWIVVLTHHLGRINRPRLQAGERSLRLTGFAEAGAGAWVRPDNLSRETSVLAGELEGLGLDAGATILGGCIAQPFDDARFRTLWSRGSLEESYRFWIDEMEASELRTVEMSVTEAARETFLLGQSVIRAINSDPLLPAELVDTDLRRTLVDTMIGYNAMALRHWSKVK</sequence>
<reference evidence="2" key="1">
    <citation type="submission" date="2020-09" db="EMBL/GenBank/DDBJ databases">
        <title>Sphingomonas sp., a new species isolated from pork steak.</title>
        <authorList>
            <person name="Heidler von Heilborn D."/>
        </authorList>
    </citation>
    <scope>NUCLEOTIDE SEQUENCE [LARGE SCALE GENOMIC DNA]</scope>
</reference>
<dbReference type="RefSeq" id="WP_202093679.1">
    <property type="nucleotide sequence ID" value="NZ_CP061035.1"/>
</dbReference>
<dbReference type="PANTHER" id="PTHR30319">
    <property type="entry name" value="PHENYLACETIC ACID REGULATOR-RELATED TRANSCRIPTIONAL REPRESSOR"/>
    <property type="match status" value="1"/>
</dbReference>
<dbReference type="GO" id="GO:0006351">
    <property type="term" value="P:DNA-templated transcription"/>
    <property type="evidence" value="ECO:0007669"/>
    <property type="project" value="TreeGrafter"/>
</dbReference>
<name>A0A974NUS3_9SPHN</name>